<dbReference type="GO" id="GO:0008061">
    <property type="term" value="F:chitin binding"/>
    <property type="evidence" value="ECO:0007669"/>
    <property type="project" value="InterPro"/>
</dbReference>
<dbReference type="InterPro" id="IPR036508">
    <property type="entry name" value="Chitin-bd_dom_sf"/>
</dbReference>
<feature type="domain" description="Chitin-binding type-2" evidence="1">
    <location>
        <begin position="70"/>
        <end position="126"/>
    </location>
</feature>
<evidence type="ECO:0000259" key="1">
    <source>
        <dbReference type="PROSITE" id="PS50940"/>
    </source>
</evidence>
<accession>A0A0X9I034</accession>
<organism evidence="2">
    <name type="scientific">Cnaphalocrocis medinalis granulovirus</name>
    <dbReference type="NCBI Taxonomy" id="1750712"/>
    <lineage>
        <taxon>Viruses</taxon>
        <taxon>Viruses incertae sedis</taxon>
        <taxon>Naldaviricetes</taxon>
        <taxon>Lefavirales</taxon>
        <taxon>Baculoviridae</taxon>
        <taxon>Betabaculovirus</taxon>
        <taxon>Betabaculovirus cnamedinalis</taxon>
    </lineage>
</organism>
<dbReference type="SUPFAM" id="SSF57625">
    <property type="entry name" value="Invertebrate chitin-binding proteins"/>
    <property type="match status" value="1"/>
</dbReference>
<name>A0A0X9I034_9BBAC</name>
<dbReference type="EMBL" id="KP658210">
    <property type="protein sequence ID" value="ALN42000.1"/>
    <property type="molecule type" value="Genomic_DNA"/>
</dbReference>
<reference evidence="2" key="1">
    <citation type="journal article" date="2016" name="PLoS ONE">
        <title>Genome of Cnaphalocrocis medinalis Granulovirus, the First Crambidae-Infecting Betabaculovirus Isolated from Rice Leaffolder to Sequenced.</title>
        <authorList>
            <person name="Han G."/>
            <person name="Xu J."/>
            <person name="Liu Q."/>
            <person name="Li C."/>
            <person name="Xu H."/>
            <person name="Lu Z."/>
        </authorList>
    </citation>
    <scope>NUCLEOTIDE SEQUENCE</scope>
</reference>
<sequence length="128" mass="15427">MLNRQHKQRETIGDWYNNRNTPDIENCQQYYNRLGILMSCPHDQRFDIVNTHDCRHYYLTNCKNRYNASFISCENIYNMLPTIEPFHNCNQYIDCSNNHLYTCPPQHNYDIELQKCLPKELVECGSRE</sequence>
<dbReference type="GO" id="GO:0005576">
    <property type="term" value="C:extracellular region"/>
    <property type="evidence" value="ECO:0007669"/>
    <property type="project" value="InterPro"/>
</dbReference>
<protein>
    <submittedName>
        <fullName evidence="2">PiraGV ORF64</fullName>
    </submittedName>
</protein>
<dbReference type="Pfam" id="PF01607">
    <property type="entry name" value="CBM_14"/>
    <property type="match status" value="1"/>
</dbReference>
<proteinExistence type="predicted"/>
<evidence type="ECO:0000313" key="2">
    <source>
        <dbReference type="EMBL" id="ALN42000.1"/>
    </source>
</evidence>
<dbReference type="SMART" id="SM00494">
    <property type="entry name" value="ChtBD2"/>
    <property type="match status" value="2"/>
</dbReference>
<dbReference type="PROSITE" id="PS50940">
    <property type="entry name" value="CHIT_BIND_II"/>
    <property type="match status" value="1"/>
</dbReference>
<dbReference type="InterPro" id="IPR002557">
    <property type="entry name" value="Chitin-bd_dom"/>
</dbReference>